<accession>A0A9D1FLA4</accession>
<dbReference type="Pfam" id="PF01055">
    <property type="entry name" value="Glyco_hydro_31_2nd"/>
    <property type="match status" value="1"/>
</dbReference>
<dbReference type="AlphaFoldDB" id="A0A9D1FLA4"/>
<evidence type="ECO:0000256" key="2">
    <source>
        <dbReference type="RuleBase" id="RU361185"/>
    </source>
</evidence>
<feature type="non-terminal residue" evidence="5">
    <location>
        <position position="315"/>
    </location>
</feature>
<organism evidence="5 6">
    <name type="scientific">Candidatus Merdivicinus excrementipullorum</name>
    <dbReference type="NCBI Taxonomy" id="2840867"/>
    <lineage>
        <taxon>Bacteria</taxon>
        <taxon>Bacillati</taxon>
        <taxon>Bacillota</taxon>
        <taxon>Clostridia</taxon>
        <taxon>Eubacteriales</taxon>
        <taxon>Oscillospiraceae</taxon>
        <taxon>Oscillospiraceae incertae sedis</taxon>
        <taxon>Candidatus Merdivicinus</taxon>
    </lineage>
</organism>
<dbReference type="InterPro" id="IPR017853">
    <property type="entry name" value="GH"/>
</dbReference>
<reference evidence="5" key="2">
    <citation type="journal article" date="2021" name="PeerJ">
        <title>Extensive microbial diversity within the chicken gut microbiome revealed by metagenomics and culture.</title>
        <authorList>
            <person name="Gilroy R."/>
            <person name="Ravi A."/>
            <person name="Getino M."/>
            <person name="Pursley I."/>
            <person name="Horton D.L."/>
            <person name="Alikhan N.F."/>
            <person name="Baker D."/>
            <person name="Gharbi K."/>
            <person name="Hall N."/>
            <person name="Watson M."/>
            <person name="Adriaenssens E.M."/>
            <person name="Foster-Nyarko E."/>
            <person name="Jarju S."/>
            <person name="Secka A."/>
            <person name="Antonio M."/>
            <person name="Oren A."/>
            <person name="Chaudhuri R.R."/>
            <person name="La Ragione R."/>
            <person name="Hildebrand F."/>
            <person name="Pallen M.J."/>
        </authorList>
    </citation>
    <scope>NUCLEOTIDE SEQUENCE</scope>
    <source>
        <strain evidence="5">CHK199-13235</strain>
    </source>
</reference>
<dbReference type="PANTHER" id="PTHR43863">
    <property type="entry name" value="HYDROLASE, PUTATIVE (AFU_ORTHOLOGUE AFUA_1G03140)-RELATED"/>
    <property type="match status" value="1"/>
</dbReference>
<dbReference type="GO" id="GO:0005975">
    <property type="term" value="P:carbohydrate metabolic process"/>
    <property type="evidence" value="ECO:0007669"/>
    <property type="project" value="InterPro"/>
</dbReference>
<evidence type="ECO:0000313" key="6">
    <source>
        <dbReference type="Proteomes" id="UP000824002"/>
    </source>
</evidence>
<dbReference type="PANTHER" id="PTHR43863:SF2">
    <property type="entry name" value="MALTASE-GLUCOAMYLASE"/>
    <property type="match status" value="1"/>
</dbReference>
<dbReference type="Gene3D" id="2.60.40.1760">
    <property type="entry name" value="glycosyl hydrolase (family 31)"/>
    <property type="match status" value="1"/>
</dbReference>
<protein>
    <submittedName>
        <fullName evidence="5">Family 31 glucosidase</fullName>
    </submittedName>
</protein>
<comment type="similarity">
    <text evidence="1 2">Belongs to the glycosyl hydrolase 31 family.</text>
</comment>
<gene>
    <name evidence="5" type="ORF">IAB51_00415</name>
</gene>
<feature type="domain" description="Glycoside hydrolase family 31 N-terminal" evidence="4">
    <location>
        <begin position="18"/>
        <end position="194"/>
    </location>
</feature>
<evidence type="ECO:0000259" key="3">
    <source>
        <dbReference type="Pfam" id="PF01055"/>
    </source>
</evidence>
<dbReference type="Proteomes" id="UP000824002">
    <property type="component" value="Unassembled WGS sequence"/>
</dbReference>
<evidence type="ECO:0000313" key="5">
    <source>
        <dbReference type="EMBL" id="HIS75250.1"/>
    </source>
</evidence>
<comment type="caution">
    <text evidence="5">The sequence shown here is derived from an EMBL/GenBank/DDBJ whole genome shotgun (WGS) entry which is preliminary data.</text>
</comment>
<dbReference type="InterPro" id="IPR025887">
    <property type="entry name" value="Glyco_hydro_31_N_dom"/>
</dbReference>
<dbReference type="InterPro" id="IPR000322">
    <property type="entry name" value="Glyco_hydro_31_TIM"/>
</dbReference>
<dbReference type="Pfam" id="PF13802">
    <property type="entry name" value="Gal_mutarotas_2"/>
    <property type="match status" value="1"/>
</dbReference>
<evidence type="ECO:0000256" key="1">
    <source>
        <dbReference type="ARBA" id="ARBA00007806"/>
    </source>
</evidence>
<dbReference type="EMBL" id="DVJP01000006">
    <property type="protein sequence ID" value="HIS75250.1"/>
    <property type="molecule type" value="Genomic_DNA"/>
</dbReference>
<keyword evidence="2" id="KW-0326">Glycosidase</keyword>
<sequence>MVYIAENKLIREYDGERMMIEAYGENSLRVRVTRLKDFPEENWALIPQPEQGAKITLTQNEKEAETQKVNSEERIVGDGAVMENGKIRVILNKAGKLIFENSEGKTLLRELECDRHSSLGIRTRELKTLSGGNFKASLKFESDPAEKLFGMGQYQNGVFNLKGSFLELAQRNSQASVPFMVSSLGYGFFWNNPAVGRASFGVNVTEWEAESTKVIDFWITAGDTPAEIHAQYMAVTGRPPMMPEHGLGFWQCKLRYQTQEELLSVAREYHRRGVPLDVIVADFFHWTLEGTWAFDPEYWPDPEGMVKELEAMGTK</sequence>
<evidence type="ECO:0000259" key="4">
    <source>
        <dbReference type="Pfam" id="PF13802"/>
    </source>
</evidence>
<dbReference type="SUPFAM" id="SSF74650">
    <property type="entry name" value="Galactose mutarotase-like"/>
    <property type="match status" value="1"/>
</dbReference>
<dbReference type="GO" id="GO:0004553">
    <property type="term" value="F:hydrolase activity, hydrolyzing O-glycosyl compounds"/>
    <property type="evidence" value="ECO:0007669"/>
    <property type="project" value="InterPro"/>
</dbReference>
<keyword evidence="2" id="KW-0378">Hydrolase</keyword>
<dbReference type="InterPro" id="IPR011013">
    <property type="entry name" value="Gal_mutarotase_sf_dom"/>
</dbReference>
<dbReference type="CDD" id="cd14752">
    <property type="entry name" value="GH31_N"/>
    <property type="match status" value="1"/>
</dbReference>
<dbReference type="InterPro" id="IPR051816">
    <property type="entry name" value="Glycosyl_Hydrolase_31"/>
</dbReference>
<feature type="domain" description="Glycoside hydrolase family 31 TIM barrel" evidence="3">
    <location>
        <begin position="239"/>
        <end position="314"/>
    </location>
</feature>
<dbReference type="Gene3D" id="3.20.20.80">
    <property type="entry name" value="Glycosidases"/>
    <property type="match status" value="1"/>
</dbReference>
<reference evidence="5" key="1">
    <citation type="submission" date="2020-10" db="EMBL/GenBank/DDBJ databases">
        <authorList>
            <person name="Gilroy R."/>
        </authorList>
    </citation>
    <scope>NUCLEOTIDE SEQUENCE</scope>
    <source>
        <strain evidence="5">CHK199-13235</strain>
    </source>
</reference>
<dbReference type="GO" id="GO:0030246">
    <property type="term" value="F:carbohydrate binding"/>
    <property type="evidence" value="ECO:0007669"/>
    <property type="project" value="InterPro"/>
</dbReference>
<name>A0A9D1FLA4_9FIRM</name>
<proteinExistence type="inferred from homology"/>
<dbReference type="SUPFAM" id="SSF51445">
    <property type="entry name" value="(Trans)glycosidases"/>
    <property type="match status" value="1"/>
</dbReference>